<gene>
    <name evidence="2" type="ordered locus">SELR_19530</name>
</gene>
<protein>
    <recommendedName>
        <fullName evidence="4">Phage-related protein</fullName>
    </recommendedName>
</protein>
<proteinExistence type="predicted"/>
<feature type="region of interest" description="Disordered" evidence="1">
    <location>
        <begin position="96"/>
        <end position="123"/>
    </location>
</feature>
<evidence type="ECO:0000313" key="2">
    <source>
        <dbReference type="EMBL" id="BAL83661.1"/>
    </source>
</evidence>
<dbReference type="EMBL" id="AP012292">
    <property type="protein sequence ID" value="BAL83661.1"/>
    <property type="molecule type" value="Genomic_DNA"/>
</dbReference>
<name>I0GSC4_SELRL</name>
<dbReference type="OrthoDB" id="573082at2"/>
<reference evidence="2 3" key="1">
    <citation type="submission" date="2011-10" db="EMBL/GenBank/DDBJ databases">
        <title>Whole genome sequence of Selenomonas ruminantium subsp. lactilytica TAM6421.</title>
        <authorList>
            <person name="Oguchi A."/>
            <person name="Ankai A."/>
            <person name="Kaneko J."/>
            <person name="Yamada-Narita S."/>
            <person name="Fukui S."/>
            <person name="Takahashi M."/>
            <person name="Onodera T."/>
            <person name="Kojima S."/>
            <person name="Fushimi T."/>
            <person name="Abe N."/>
            <person name="Kamio Y."/>
            <person name="Yamazaki S."/>
            <person name="Fujita N."/>
        </authorList>
    </citation>
    <scope>NUCLEOTIDE SEQUENCE [LARGE SCALE GENOMIC DNA]</scope>
    <source>
        <strain evidence="3">NBRC 103574 / TAM6421</strain>
    </source>
</reference>
<dbReference type="KEGG" id="sri:SELR_19530"/>
<dbReference type="RefSeq" id="WP_014425092.1">
    <property type="nucleotide sequence ID" value="NC_017068.1"/>
</dbReference>
<organism evidence="2 3">
    <name type="scientific">Selenomonas ruminantium subsp. lactilytica (strain NBRC 103574 / TAM6421)</name>
    <dbReference type="NCBI Taxonomy" id="927704"/>
    <lineage>
        <taxon>Bacteria</taxon>
        <taxon>Bacillati</taxon>
        <taxon>Bacillota</taxon>
        <taxon>Negativicutes</taxon>
        <taxon>Selenomonadales</taxon>
        <taxon>Selenomonadaceae</taxon>
        <taxon>Selenomonas</taxon>
    </lineage>
</organism>
<dbReference type="AlphaFoldDB" id="I0GSC4"/>
<evidence type="ECO:0000313" key="3">
    <source>
        <dbReference type="Proteomes" id="UP000007887"/>
    </source>
</evidence>
<feature type="compositionally biased region" description="Basic and acidic residues" evidence="1">
    <location>
        <begin position="103"/>
        <end position="123"/>
    </location>
</feature>
<dbReference type="eggNOG" id="COG4679">
    <property type="taxonomic scope" value="Bacteria"/>
</dbReference>
<dbReference type="Proteomes" id="UP000007887">
    <property type="component" value="Chromosome"/>
</dbReference>
<evidence type="ECO:0008006" key="4">
    <source>
        <dbReference type="Google" id="ProtNLM"/>
    </source>
</evidence>
<dbReference type="InterPro" id="IPR009241">
    <property type="entry name" value="HigB-like"/>
</dbReference>
<evidence type="ECO:0000256" key="1">
    <source>
        <dbReference type="SAM" id="MobiDB-lite"/>
    </source>
</evidence>
<dbReference type="Pfam" id="PF05973">
    <property type="entry name" value="Gp49"/>
    <property type="match status" value="1"/>
</dbReference>
<dbReference type="PATRIC" id="fig|927704.6.peg.2027"/>
<sequence length="123" mass="15048">MYTVEFYETSAGESDVWDFLEELRLKSVTNKDARIQYNQMVFYIDLLSKNGTRMPDKITKNINEDIWELRPGNNRVFYFYYRDNTFVLLHHFRKKSMKTPSQEIERAKRERDDYKKRKDADKK</sequence>
<accession>I0GSC4</accession>
<dbReference type="HOGENOM" id="CLU_122734_3_0_9"/>